<dbReference type="CDD" id="cd07976">
    <property type="entry name" value="TFIIA_alpha_beta_like"/>
    <property type="match status" value="2"/>
</dbReference>
<keyword evidence="4" id="KW-0804">Transcription</keyword>
<evidence type="ECO:0000313" key="7">
    <source>
        <dbReference type="EMBL" id="TRZ01663.1"/>
    </source>
</evidence>
<organism evidence="7 8">
    <name type="scientific">Danionella cerebrum</name>
    <dbReference type="NCBI Taxonomy" id="2873325"/>
    <lineage>
        <taxon>Eukaryota</taxon>
        <taxon>Metazoa</taxon>
        <taxon>Chordata</taxon>
        <taxon>Craniata</taxon>
        <taxon>Vertebrata</taxon>
        <taxon>Euteleostomi</taxon>
        <taxon>Actinopterygii</taxon>
        <taxon>Neopterygii</taxon>
        <taxon>Teleostei</taxon>
        <taxon>Ostariophysi</taxon>
        <taxon>Cypriniformes</taxon>
        <taxon>Danionidae</taxon>
        <taxon>Danioninae</taxon>
        <taxon>Danionella</taxon>
    </lineage>
</organism>
<evidence type="ECO:0000256" key="1">
    <source>
        <dbReference type="ARBA" id="ARBA00004123"/>
    </source>
</evidence>
<evidence type="ECO:0000256" key="4">
    <source>
        <dbReference type="ARBA" id="ARBA00023163"/>
    </source>
</evidence>
<dbReference type="GO" id="GO:0006367">
    <property type="term" value="P:transcription initiation at RNA polymerase II promoter"/>
    <property type="evidence" value="ECO:0007669"/>
    <property type="project" value="InterPro"/>
</dbReference>
<protein>
    <recommendedName>
        <fullName evidence="9">Transcription initiation factor IIA subunit 1</fullName>
    </recommendedName>
</protein>
<dbReference type="OrthoDB" id="6275927at2759"/>
<evidence type="ECO:0000256" key="2">
    <source>
        <dbReference type="ARBA" id="ARBA00010059"/>
    </source>
</evidence>
<feature type="region of interest" description="Disordered" evidence="6">
    <location>
        <begin position="202"/>
        <end position="300"/>
    </location>
</feature>
<keyword evidence="5" id="KW-0539">Nucleus</keyword>
<comment type="subcellular location">
    <subcellularLocation>
        <location evidence="1">Nucleus</location>
    </subcellularLocation>
</comment>
<dbReference type="Proteomes" id="UP000316079">
    <property type="component" value="Unassembled WGS sequence"/>
</dbReference>
<feature type="compositionally biased region" description="Polar residues" evidence="6">
    <location>
        <begin position="202"/>
        <end position="214"/>
    </location>
</feature>
<gene>
    <name evidence="7" type="ORF">DNTS_006148</name>
</gene>
<dbReference type="STRING" id="623744.A0A553RHJ8"/>
<evidence type="ECO:0000256" key="5">
    <source>
        <dbReference type="ARBA" id="ARBA00023242"/>
    </source>
</evidence>
<comment type="similarity">
    <text evidence="2">Belongs to the TFIIA subunit 1 family.</text>
</comment>
<dbReference type="FunFam" id="1.10.287.100:FF:000001">
    <property type="entry name" value="Transcription initiation factor IIA subunit"/>
    <property type="match status" value="1"/>
</dbReference>
<feature type="compositionally biased region" description="Low complexity" evidence="6">
    <location>
        <begin position="216"/>
        <end position="239"/>
    </location>
</feature>
<dbReference type="Gene3D" id="2.30.18.10">
    <property type="entry name" value="Transcription factor IIA (TFIIA), beta-barrel domain"/>
    <property type="match status" value="1"/>
</dbReference>
<dbReference type="GO" id="GO:0005672">
    <property type="term" value="C:transcription factor TFIIA complex"/>
    <property type="evidence" value="ECO:0007669"/>
    <property type="project" value="InterPro"/>
</dbReference>
<dbReference type="SUPFAM" id="SSF47396">
    <property type="entry name" value="Transcription factor IIA (TFIIA), alpha-helical domain"/>
    <property type="match status" value="1"/>
</dbReference>
<dbReference type="InterPro" id="IPR004855">
    <property type="entry name" value="TFIIA_asu/bsu"/>
</dbReference>
<reference evidence="7 8" key="1">
    <citation type="journal article" date="2019" name="Sci. Data">
        <title>Hybrid genome assembly and annotation of Danionella translucida.</title>
        <authorList>
            <person name="Kadobianskyi M."/>
            <person name="Schulze L."/>
            <person name="Schuelke M."/>
            <person name="Judkewitz B."/>
        </authorList>
    </citation>
    <scope>NUCLEOTIDE SEQUENCE [LARGE SCALE GENOMIC DNA]</scope>
    <source>
        <strain evidence="7 8">Bolton</strain>
    </source>
</reference>
<evidence type="ECO:0008006" key="9">
    <source>
        <dbReference type="Google" id="ProtNLM"/>
    </source>
</evidence>
<dbReference type="SUPFAM" id="SSF50784">
    <property type="entry name" value="Transcription factor IIA (TFIIA), beta-barrel domain"/>
    <property type="match status" value="1"/>
</dbReference>
<dbReference type="SMART" id="SM01371">
    <property type="entry name" value="TFIIA"/>
    <property type="match status" value="1"/>
</dbReference>
<dbReference type="EMBL" id="SRMA01024060">
    <property type="protein sequence ID" value="TRZ01663.1"/>
    <property type="molecule type" value="Genomic_DNA"/>
</dbReference>
<keyword evidence="3" id="KW-0805">Transcription regulation</keyword>
<comment type="caution">
    <text evidence="7">The sequence shown here is derived from an EMBL/GenBank/DDBJ whole genome shotgun (WGS) entry which is preliminary data.</text>
</comment>
<keyword evidence="8" id="KW-1185">Reference proteome</keyword>
<accession>A0A553RHJ8</accession>
<dbReference type="AlphaFoldDB" id="A0A553RHJ8"/>
<feature type="compositionally biased region" description="Acidic residues" evidence="6">
    <location>
        <begin position="251"/>
        <end position="300"/>
    </location>
</feature>
<feature type="region of interest" description="Disordered" evidence="6">
    <location>
        <begin position="64"/>
        <end position="88"/>
    </location>
</feature>
<dbReference type="PANTHER" id="PTHR12694">
    <property type="entry name" value="TRANSCRIPTION INITIATION FACTOR IIA SUBUNIT 1"/>
    <property type="match status" value="1"/>
</dbReference>
<sequence>MASSANSNLVPKLYKSVMEDVITEVRELFLDEGVDEQVLMELKTLWESKLMQSKAVDGFHSEEQQALQAQHLHSQQAQQAQPQTQPQQVLLPPAQQTPQQQVIVQDPKILQHMSATGMSAAATAATLALPTGMTPIQQIITAQAQYIIQPQQQMLVQQQVLPQMQPGGVQAPVIQQVLTPLQGGLPQQTGVIIQPQQIVLTGNKVPPNTQTGQGDPQVQPQAQPVQQPQQQQASQQQPPMMLQVDGAGDTSSEEEEEEEDEYDEDEDEDKEKDGGEDGQVEEEPLNSGDDVSDEEDQELFDTENVVVCQYDKIHRSKNKWKFHLKDGIMNLNGRDFVFSKAIGDAEW</sequence>
<dbReference type="InterPro" id="IPR009088">
    <property type="entry name" value="TFIIA_b-brl"/>
</dbReference>
<evidence type="ECO:0000313" key="8">
    <source>
        <dbReference type="Proteomes" id="UP000316079"/>
    </source>
</evidence>
<dbReference type="Gene3D" id="1.10.287.100">
    <property type="match status" value="1"/>
</dbReference>
<evidence type="ECO:0000256" key="3">
    <source>
        <dbReference type="ARBA" id="ARBA00023015"/>
    </source>
</evidence>
<dbReference type="Pfam" id="PF03153">
    <property type="entry name" value="TFIIA"/>
    <property type="match status" value="2"/>
</dbReference>
<name>A0A553RHJ8_9TELE</name>
<dbReference type="FunFam" id="2.30.18.10:FF:000002">
    <property type="entry name" value="Transcription initiation factor IIA subunit 1"/>
    <property type="match status" value="1"/>
</dbReference>
<evidence type="ECO:0000256" key="6">
    <source>
        <dbReference type="SAM" id="MobiDB-lite"/>
    </source>
</evidence>
<dbReference type="PANTHER" id="PTHR12694:SF7">
    <property type="entry name" value="TRANSCRIPTION INITIATION FACTOR IIA SUBUNIT 1"/>
    <property type="match status" value="1"/>
</dbReference>
<proteinExistence type="inferred from homology"/>